<organism evidence="1">
    <name type="scientific">Anguilla anguilla</name>
    <name type="common">European freshwater eel</name>
    <name type="synonym">Muraena anguilla</name>
    <dbReference type="NCBI Taxonomy" id="7936"/>
    <lineage>
        <taxon>Eukaryota</taxon>
        <taxon>Metazoa</taxon>
        <taxon>Chordata</taxon>
        <taxon>Craniata</taxon>
        <taxon>Vertebrata</taxon>
        <taxon>Euteleostomi</taxon>
        <taxon>Actinopterygii</taxon>
        <taxon>Neopterygii</taxon>
        <taxon>Teleostei</taxon>
        <taxon>Anguilliformes</taxon>
        <taxon>Anguillidae</taxon>
        <taxon>Anguilla</taxon>
    </lineage>
</organism>
<reference evidence="1" key="2">
    <citation type="journal article" date="2015" name="Fish Shellfish Immunol.">
        <title>Early steps in the European eel (Anguilla anguilla)-Vibrio vulnificus interaction in the gills: Role of the RtxA13 toxin.</title>
        <authorList>
            <person name="Callol A."/>
            <person name="Pajuelo D."/>
            <person name="Ebbesson L."/>
            <person name="Teles M."/>
            <person name="MacKenzie S."/>
            <person name="Amaro C."/>
        </authorList>
    </citation>
    <scope>NUCLEOTIDE SEQUENCE</scope>
</reference>
<evidence type="ECO:0000313" key="1">
    <source>
        <dbReference type="EMBL" id="JAH96028.1"/>
    </source>
</evidence>
<accession>A0A0E9X2V7</accession>
<dbReference type="EMBL" id="GBXM01012549">
    <property type="protein sequence ID" value="JAH96028.1"/>
    <property type="molecule type" value="Transcribed_RNA"/>
</dbReference>
<name>A0A0E9X2V7_ANGAN</name>
<dbReference type="AlphaFoldDB" id="A0A0E9X2V7"/>
<proteinExistence type="predicted"/>
<protein>
    <submittedName>
        <fullName evidence="1">Uncharacterized protein</fullName>
    </submittedName>
</protein>
<sequence length="91" mass="10381">MMSEISSVCDCSAGVALLCLHRPMSWACCHGDGPYINRRVSALARSPSNIVSRRFISFDFVHGNCSWKQFTQFFVLQFYVPPSNKHWTCFV</sequence>
<reference evidence="1" key="1">
    <citation type="submission" date="2014-11" db="EMBL/GenBank/DDBJ databases">
        <authorList>
            <person name="Amaro Gonzalez C."/>
        </authorList>
    </citation>
    <scope>NUCLEOTIDE SEQUENCE</scope>
</reference>